<proteinExistence type="predicted"/>
<dbReference type="Pfam" id="PF04850">
    <property type="entry name" value="Baculo_E66"/>
    <property type="match status" value="1"/>
</dbReference>
<organism evidence="2 3">
    <name type="scientific">Agrotis ipsilon multiple nucleopolyhedrovirus</name>
    <dbReference type="NCBI Taxonomy" id="208013"/>
    <lineage>
        <taxon>Viruses</taxon>
        <taxon>Viruses incertae sedis</taxon>
        <taxon>Naldaviricetes</taxon>
        <taxon>Lefavirales</taxon>
        <taxon>Baculoviridae</taxon>
        <taxon>Alphabaculovirus</taxon>
        <taxon>Alphabaculovirus agipsilonis</taxon>
    </lineage>
</organism>
<dbReference type="OrthoDB" id="1386at10239"/>
<keyword evidence="2" id="KW-0946">Virion</keyword>
<evidence type="ECO:0000313" key="3">
    <source>
        <dbReference type="Proteomes" id="UP000204251"/>
    </source>
</evidence>
<dbReference type="GO" id="GO:0019031">
    <property type="term" value="C:viral envelope"/>
    <property type="evidence" value="ECO:0007669"/>
    <property type="project" value="UniProtKB-KW"/>
</dbReference>
<keyword evidence="2" id="KW-0261">Viral envelope protein</keyword>
<dbReference type="Gene3D" id="2.70.98.100">
    <property type="entry name" value="Baculovirus E66 occlusion-derived virus envelope protein, domain 2"/>
    <property type="match status" value="1"/>
</dbReference>
<sequence>MWLYVFMVAAFVVFVLILIWQTNILVVDLETKPQYIVWLNAQQQQQQPYDYELNYQDEHSAYESFDETTVNDLDLFEKHYLDTLHLKFLQKAEKVLNPTRHFSNDENIFVGLTPWSSAAHFGTLLHTLIGYGVRFRDADDALYLDEELAYRLYDAMFAIYERLPIPAPTHQAPWGDRTDWYHFSITMPECFQHTCIVLRGFYDDLVNLTESLLHYYLPLPTFSMGWRRTAGNAMRMCLPYAYGQLLRGHSFKDIAAETEVQYVLDLIRFPLVATGNGIHYDYPYFDHTDVRAYGYLVNSYFTFSYYNYLFGDDTVNLENVHRSLALISSNRGLVHPALLSRTGSSHSTVLAHIMDYPNGVTSADFGKILTVRNALYFGSIVGQAPDVAYYEADPNNSHHAPLWTMTRKIWANSGRITPQRSLGLDSGILLTTNLSGVVNVPTTGPSTSSFHPSVAYTAICDTANAGVMVMHVRFEELNLEFHSYTLYHRYGMFQLYSKIKSLRTISNNARCVVLTRDTTFEPKWMAPANLLHANGVAAKHHNIVNNSSLSNFDVRSFDDLNLQTAEQIISADLINAGAGVTCFSLLAQDVAHQDNTICERVAGTDAFVVATNSNSIRCAVDFPVVVLRDDETREITVNDATSVSRRMHSLTFAKISPPLALLSMSVNDLYAPANVKRADDRFILENAHGNQFRFTF</sequence>
<dbReference type="InterPro" id="IPR043082">
    <property type="entry name" value="Baculo_ODV-E66_core"/>
</dbReference>
<accession>B6D5Y5</accession>
<dbReference type="EMBL" id="EU839994">
    <property type="protein sequence ID" value="ACI28773.1"/>
    <property type="molecule type" value="Genomic_DNA"/>
</dbReference>
<dbReference type="SUPFAM" id="SSF48230">
    <property type="entry name" value="Chondroitin AC/alginate lyase"/>
    <property type="match status" value="1"/>
</dbReference>
<dbReference type="Gene3D" id="1.50.10.100">
    <property type="entry name" value="Chondroitin AC/alginate lyase"/>
    <property type="match status" value="1"/>
</dbReference>
<dbReference type="KEGG" id="vg:6965840"/>
<protein>
    <submittedName>
        <fullName evidence="2">Occlusion-derived virus envelope protein ODV-E66</fullName>
    </submittedName>
</protein>
<dbReference type="InterPro" id="IPR006934">
    <property type="entry name" value="ODV-E66_C_baculovirus"/>
</dbReference>
<keyword evidence="3" id="KW-1185">Reference proteome</keyword>
<dbReference type="InterPro" id="IPR008929">
    <property type="entry name" value="Chondroitin_lyas"/>
</dbReference>
<dbReference type="RefSeq" id="YP_002268101.1">
    <property type="nucleotide sequence ID" value="NC_011345.1"/>
</dbReference>
<evidence type="ECO:0000259" key="1">
    <source>
        <dbReference type="Pfam" id="PF04850"/>
    </source>
</evidence>
<evidence type="ECO:0000313" key="2">
    <source>
        <dbReference type="EMBL" id="ACI28773.1"/>
    </source>
</evidence>
<name>B6D5Y5_9ABAC</name>
<dbReference type="GeneID" id="6965840"/>
<reference evidence="2 3" key="1">
    <citation type="submission" date="2008-06" db="EMBL/GenBank/DDBJ databases">
        <title>Complete nucleotide sequence analysis of the Agrotis ipsilon multiple nucleopolyhedrovirus.</title>
        <authorList>
            <person name="Harrison R.L."/>
        </authorList>
    </citation>
    <scope>NUCLEOTIDE SEQUENCE [LARGE SCALE GENOMIC DNA]</scope>
    <source>
        <strain evidence="2 3">Illinois</strain>
    </source>
</reference>
<dbReference type="Proteomes" id="UP000204251">
    <property type="component" value="Segment"/>
</dbReference>
<feature type="domain" description="Baculovirus ODV-E66 C-terminal" evidence="1">
    <location>
        <begin position="314"/>
        <end position="652"/>
    </location>
</feature>